<protein>
    <submittedName>
        <fullName evidence="1">Uncharacterized protein</fullName>
    </submittedName>
</protein>
<evidence type="ECO:0000313" key="1">
    <source>
        <dbReference type="EMBL" id="RHN79716.1"/>
    </source>
</evidence>
<proteinExistence type="predicted"/>
<gene>
    <name evidence="1" type="ORF">MtrunA17_Chr1g0180361</name>
</gene>
<organism evidence="1">
    <name type="scientific">Medicago truncatula</name>
    <name type="common">Barrel medic</name>
    <name type="synonym">Medicago tribuloides</name>
    <dbReference type="NCBI Taxonomy" id="3880"/>
    <lineage>
        <taxon>Eukaryota</taxon>
        <taxon>Viridiplantae</taxon>
        <taxon>Streptophyta</taxon>
        <taxon>Embryophyta</taxon>
        <taxon>Tracheophyta</taxon>
        <taxon>Spermatophyta</taxon>
        <taxon>Magnoliopsida</taxon>
        <taxon>eudicotyledons</taxon>
        <taxon>Gunneridae</taxon>
        <taxon>Pentapetalae</taxon>
        <taxon>rosids</taxon>
        <taxon>fabids</taxon>
        <taxon>Fabales</taxon>
        <taxon>Fabaceae</taxon>
        <taxon>Papilionoideae</taxon>
        <taxon>50 kb inversion clade</taxon>
        <taxon>NPAAA clade</taxon>
        <taxon>Hologalegina</taxon>
        <taxon>IRL clade</taxon>
        <taxon>Trifolieae</taxon>
        <taxon>Medicago</taxon>
    </lineage>
</organism>
<sequence>MPTKDTQTLKSYEVLASRRRTWLFELFNPSRSPCWLQFSLFRFSPVDYKVNLDI</sequence>
<dbReference type="EMBL" id="PSQE01000001">
    <property type="protein sequence ID" value="RHN79716.1"/>
    <property type="molecule type" value="Genomic_DNA"/>
</dbReference>
<comment type="caution">
    <text evidence="1">The sequence shown here is derived from an EMBL/GenBank/DDBJ whole genome shotgun (WGS) entry which is preliminary data.</text>
</comment>
<dbReference type="AlphaFoldDB" id="A0A396JN47"/>
<dbReference type="Proteomes" id="UP000265566">
    <property type="component" value="Chromosome 1"/>
</dbReference>
<name>A0A396JN47_MEDTR</name>
<dbReference type="Gramene" id="rna3546">
    <property type="protein sequence ID" value="RHN79716.1"/>
    <property type="gene ID" value="gene3546"/>
</dbReference>
<reference evidence="1" key="1">
    <citation type="journal article" date="2018" name="Nat. Plants">
        <title>Whole-genome landscape of Medicago truncatula symbiotic genes.</title>
        <authorList>
            <person name="Pecrix Y."/>
            <person name="Gamas P."/>
            <person name="Carrere S."/>
        </authorList>
    </citation>
    <scope>NUCLEOTIDE SEQUENCE</scope>
    <source>
        <tissue evidence="1">Leaves</tissue>
    </source>
</reference>
<accession>A0A396JN47</accession>